<name>A0A0D7A8X4_9AGAR</name>
<organism evidence="1 2">
    <name type="scientific">Fistulina hepatica ATCC 64428</name>
    <dbReference type="NCBI Taxonomy" id="1128425"/>
    <lineage>
        <taxon>Eukaryota</taxon>
        <taxon>Fungi</taxon>
        <taxon>Dikarya</taxon>
        <taxon>Basidiomycota</taxon>
        <taxon>Agaricomycotina</taxon>
        <taxon>Agaricomycetes</taxon>
        <taxon>Agaricomycetidae</taxon>
        <taxon>Agaricales</taxon>
        <taxon>Fistulinaceae</taxon>
        <taxon>Fistulina</taxon>
    </lineage>
</organism>
<dbReference type="AlphaFoldDB" id="A0A0D7A8X4"/>
<accession>A0A0D7A8X4</accession>
<evidence type="ECO:0000313" key="1">
    <source>
        <dbReference type="EMBL" id="KIY46824.1"/>
    </source>
</evidence>
<keyword evidence="2" id="KW-1185">Reference proteome</keyword>
<dbReference type="Proteomes" id="UP000054144">
    <property type="component" value="Unassembled WGS sequence"/>
</dbReference>
<protein>
    <submittedName>
        <fullName evidence="1">Uncharacterized protein</fullName>
    </submittedName>
</protein>
<sequence length="377" mass="42087">MSQNIARERNTLTFFTEDLNRARGSALSLTDGILREYSDQVITDVLDALHGHAPILSPSKYPVKPEISLSDAYKEIMKILETYKSIAWSENWFVISRASYFHEQACSDHIFQSINQVLQDMANLIRIVQMCTDDQHAAEFSAIKRLLSKVLINPRPDDSDIESISKYAADVENDLKTMKHTFNKVDDSSRQWIDNRGSQGPFTTCTGHTATAILVIVTGLSAVALSATGIEHPMGTVVGTTGVATAAAVGHLYGAFRDEMGSHVAVNRGSTVAQQVDRHSMEVIIAWSEFLVVLRAVESSNGRCTLAERFDKVVNFLDRFERFFVWKNSQLLKTVIYDARSDLVRGNNDFQRATERHQDTALKRLLKAGSSLIRRGS</sequence>
<evidence type="ECO:0000313" key="2">
    <source>
        <dbReference type="Proteomes" id="UP000054144"/>
    </source>
</evidence>
<gene>
    <name evidence="1" type="ORF">FISHEDRAFT_75262</name>
</gene>
<reference evidence="1 2" key="1">
    <citation type="journal article" date="2015" name="Fungal Genet. Biol.">
        <title>Evolution of novel wood decay mechanisms in Agaricales revealed by the genome sequences of Fistulina hepatica and Cylindrobasidium torrendii.</title>
        <authorList>
            <person name="Floudas D."/>
            <person name="Held B.W."/>
            <person name="Riley R."/>
            <person name="Nagy L.G."/>
            <person name="Koehler G."/>
            <person name="Ransdell A.S."/>
            <person name="Younus H."/>
            <person name="Chow J."/>
            <person name="Chiniquy J."/>
            <person name="Lipzen A."/>
            <person name="Tritt A."/>
            <person name="Sun H."/>
            <person name="Haridas S."/>
            <person name="LaButti K."/>
            <person name="Ohm R.A."/>
            <person name="Kues U."/>
            <person name="Blanchette R.A."/>
            <person name="Grigoriev I.V."/>
            <person name="Minto R.E."/>
            <person name="Hibbett D.S."/>
        </authorList>
    </citation>
    <scope>NUCLEOTIDE SEQUENCE [LARGE SCALE GENOMIC DNA]</scope>
    <source>
        <strain evidence="1 2">ATCC 64428</strain>
    </source>
</reference>
<proteinExistence type="predicted"/>
<dbReference type="EMBL" id="KN882022">
    <property type="protein sequence ID" value="KIY46824.1"/>
    <property type="molecule type" value="Genomic_DNA"/>
</dbReference>